<keyword evidence="1" id="KW-0106">Calcium</keyword>
<protein>
    <recommendedName>
        <fullName evidence="4">EF-hand domain-containing protein</fullName>
    </recommendedName>
</protein>
<reference evidence="2" key="2">
    <citation type="submission" date="2023-05" db="EMBL/GenBank/DDBJ databases">
        <authorList>
            <person name="Fouks B."/>
        </authorList>
    </citation>
    <scope>NUCLEOTIDE SEQUENCE</scope>
    <source>
        <strain evidence="2">Stay&amp;Tobe</strain>
        <tissue evidence="2">Testes</tissue>
    </source>
</reference>
<gene>
    <name evidence="2" type="ORF">L9F63_025773</name>
</gene>
<dbReference type="Proteomes" id="UP001233999">
    <property type="component" value="Unassembled WGS sequence"/>
</dbReference>
<name>A0AAD8E3D6_DIPPU</name>
<dbReference type="InterPro" id="IPR018247">
    <property type="entry name" value="EF_Hand_1_Ca_BS"/>
</dbReference>
<keyword evidence="3" id="KW-1185">Reference proteome</keyword>
<comment type="caution">
    <text evidence="2">The sequence shown here is derived from an EMBL/GenBank/DDBJ whole genome shotgun (WGS) entry which is preliminary data.</text>
</comment>
<dbReference type="EMBL" id="JASPKZ010010052">
    <property type="protein sequence ID" value="KAJ9575279.1"/>
    <property type="molecule type" value="Genomic_DNA"/>
</dbReference>
<organism evidence="2 3">
    <name type="scientific">Diploptera punctata</name>
    <name type="common">Pacific beetle cockroach</name>
    <dbReference type="NCBI Taxonomy" id="6984"/>
    <lineage>
        <taxon>Eukaryota</taxon>
        <taxon>Metazoa</taxon>
        <taxon>Ecdysozoa</taxon>
        <taxon>Arthropoda</taxon>
        <taxon>Hexapoda</taxon>
        <taxon>Insecta</taxon>
        <taxon>Pterygota</taxon>
        <taxon>Neoptera</taxon>
        <taxon>Polyneoptera</taxon>
        <taxon>Dictyoptera</taxon>
        <taxon>Blattodea</taxon>
        <taxon>Blaberoidea</taxon>
        <taxon>Blaberidae</taxon>
        <taxon>Diplopterinae</taxon>
        <taxon>Diploptera</taxon>
    </lineage>
</organism>
<dbReference type="InterPro" id="IPR011992">
    <property type="entry name" value="EF-hand-dom_pair"/>
</dbReference>
<proteinExistence type="predicted"/>
<evidence type="ECO:0000313" key="3">
    <source>
        <dbReference type="Proteomes" id="UP001233999"/>
    </source>
</evidence>
<accession>A0AAD8E3D6</accession>
<dbReference type="PROSITE" id="PS00018">
    <property type="entry name" value="EF_HAND_1"/>
    <property type="match status" value="1"/>
</dbReference>
<reference evidence="2" key="1">
    <citation type="journal article" date="2023" name="IScience">
        <title>Live-bearing cockroach genome reveals convergent evolutionary mechanisms linked to viviparity in insects and beyond.</title>
        <authorList>
            <person name="Fouks B."/>
            <person name="Harrison M.C."/>
            <person name="Mikhailova A.A."/>
            <person name="Marchal E."/>
            <person name="English S."/>
            <person name="Carruthers M."/>
            <person name="Jennings E.C."/>
            <person name="Chiamaka E.L."/>
            <person name="Frigard R.A."/>
            <person name="Pippel M."/>
            <person name="Attardo G.M."/>
            <person name="Benoit J.B."/>
            <person name="Bornberg-Bauer E."/>
            <person name="Tobe S.S."/>
        </authorList>
    </citation>
    <scope>NUCLEOTIDE SEQUENCE</scope>
    <source>
        <strain evidence="2">Stay&amp;Tobe</strain>
    </source>
</reference>
<evidence type="ECO:0008006" key="4">
    <source>
        <dbReference type="Google" id="ProtNLM"/>
    </source>
</evidence>
<evidence type="ECO:0000313" key="2">
    <source>
        <dbReference type="EMBL" id="KAJ9575279.1"/>
    </source>
</evidence>
<dbReference type="SUPFAM" id="SSF47473">
    <property type="entry name" value="EF-hand"/>
    <property type="match status" value="1"/>
</dbReference>
<sequence>MYIDPKNPRHAREEAETLLVLSDTDHDGNLSLREIFNKMDLFLGSKMVDTARSFHDEF</sequence>
<evidence type="ECO:0000256" key="1">
    <source>
        <dbReference type="ARBA" id="ARBA00022837"/>
    </source>
</evidence>
<dbReference type="AlphaFoldDB" id="A0AAD8E3D6"/>